<evidence type="ECO:0000256" key="2">
    <source>
        <dbReference type="ARBA" id="ARBA00005046"/>
    </source>
</evidence>
<evidence type="ECO:0000256" key="3">
    <source>
        <dbReference type="ARBA" id="ARBA00012575"/>
    </source>
</evidence>
<evidence type="ECO:0000256" key="7">
    <source>
        <dbReference type="HAMAP-Rule" id="MF_01224"/>
    </source>
</evidence>
<comment type="pathway">
    <text evidence="2 7">Cofactor biosynthesis; molybdopterin biosynthesis.</text>
</comment>
<dbReference type="CDD" id="cd01420">
    <property type="entry name" value="MoaC_PE"/>
    <property type="match status" value="1"/>
</dbReference>
<dbReference type="InterPro" id="IPR047594">
    <property type="entry name" value="MoaC_bact/euk"/>
</dbReference>
<evidence type="ECO:0000256" key="4">
    <source>
        <dbReference type="ARBA" id="ARBA00023150"/>
    </source>
</evidence>
<comment type="function">
    <text evidence="6 7">Catalyzes the conversion of (8S)-3',8-cyclo-7,8-dihydroguanosine 5'-triphosphate to cyclic pyranopterin monophosphate (cPMP).</text>
</comment>
<name>A0A7X6DSR8_9BACT</name>
<protein>
    <recommendedName>
        <fullName evidence="3 7">Cyclic pyranopterin monophosphate synthase</fullName>
        <ecNumber evidence="3 7">4.6.1.17</ecNumber>
    </recommendedName>
    <alternativeName>
        <fullName evidence="7">Molybdenum cofactor biosynthesis protein C</fullName>
    </alternativeName>
</protein>
<dbReference type="RefSeq" id="WP_168062170.1">
    <property type="nucleotide sequence ID" value="NZ_VTOW01000003.1"/>
</dbReference>
<evidence type="ECO:0000259" key="8">
    <source>
        <dbReference type="Pfam" id="PF01967"/>
    </source>
</evidence>
<dbReference type="Proteomes" id="UP000534783">
    <property type="component" value="Unassembled WGS sequence"/>
</dbReference>
<dbReference type="EMBL" id="VTOW01000003">
    <property type="protein sequence ID" value="NKE72484.1"/>
    <property type="molecule type" value="Genomic_DNA"/>
</dbReference>
<evidence type="ECO:0000256" key="1">
    <source>
        <dbReference type="ARBA" id="ARBA00001637"/>
    </source>
</evidence>
<dbReference type="PANTHER" id="PTHR22960">
    <property type="entry name" value="MOLYBDOPTERIN COFACTOR SYNTHESIS PROTEIN A"/>
    <property type="match status" value="1"/>
</dbReference>
<comment type="catalytic activity">
    <reaction evidence="1 7">
        <text>(8S)-3',8-cyclo-7,8-dihydroguanosine 5'-triphosphate = cyclic pyranopterin phosphate + diphosphate</text>
        <dbReference type="Rhea" id="RHEA:49580"/>
        <dbReference type="ChEBI" id="CHEBI:33019"/>
        <dbReference type="ChEBI" id="CHEBI:59648"/>
        <dbReference type="ChEBI" id="CHEBI:131766"/>
        <dbReference type="EC" id="4.6.1.17"/>
    </reaction>
</comment>
<dbReference type="Gene3D" id="3.30.70.640">
    <property type="entry name" value="Molybdopterin cofactor biosynthesis C (MoaC) domain"/>
    <property type="match status" value="1"/>
</dbReference>
<gene>
    <name evidence="7 9" type="primary">moaC</name>
    <name evidence="9" type="ORF">MNODULE_17170</name>
</gene>
<keyword evidence="5 7" id="KW-0456">Lyase</keyword>
<dbReference type="GO" id="GO:0006777">
    <property type="term" value="P:Mo-molybdopterin cofactor biosynthetic process"/>
    <property type="evidence" value="ECO:0007669"/>
    <property type="project" value="UniProtKB-UniRule"/>
</dbReference>
<evidence type="ECO:0000256" key="6">
    <source>
        <dbReference type="ARBA" id="ARBA00055087"/>
    </source>
</evidence>
<evidence type="ECO:0000313" key="10">
    <source>
        <dbReference type="Proteomes" id="UP000534783"/>
    </source>
</evidence>
<feature type="domain" description="Molybdopterin cofactor biosynthesis C (MoaC)" evidence="8">
    <location>
        <begin position="17"/>
        <end position="156"/>
    </location>
</feature>
<dbReference type="InterPro" id="IPR023045">
    <property type="entry name" value="MoaC"/>
</dbReference>
<dbReference type="PANTHER" id="PTHR22960:SF29">
    <property type="entry name" value="CYCLIC PYRANOPTERIN MONOPHOSPHATE SYNTHASE"/>
    <property type="match status" value="1"/>
</dbReference>
<proteinExistence type="inferred from homology"/>
<evidence type="ECO:0000256" key="5">
    <source>
        <dbReference type="ARBA" id="ARBA00023239"/>
    </source>
</evidence>
<dbReference type="UniPathway" id="UPA00344"/>
<comment type="caution">
    <text evidence="9">The sequence shown here is derived from an EMBL/GenBank/DDBJ whole genome shotgun (WGS) entry which is preliminary data.</text>
</comment>
<dbReference type="NCBIfam" id="TIGR00581">
    <property type="entry name" value="moaC"/>
    <property type="match status" value="1"/>
</dbReference>
<dbReference type="EC" id="4.6.1.17" evidence="3 7"/>
<dbReference type="InterPro" id="IPR050105">
    <property type="entry name" value="MoCo_biosynth_MoaA/MoaC"/>
</dbReference>
<dbReference type="InterPro" id="IPR036522">
    <property type="entry name" value="MoaC_sf"/>
</dbReference>
<evidence type="ECO:0000313" key="9">
    <source>
        <dbReference type="EMBL" id="NKE72484.1"/>
    </source>
</evidence>
<feature type="binding site" evidence="7">
    <location>
        <begin position="119"/>
        <end position="120"/>
    </location>
    <ligand>
        <name>substrate</name>
    </ligand>
</feature>
<organism evidence="9 10">
    <name type="scientific">Candidatus Manganitrophus noduliformans</name>
    <dbReference type="NCBI Taxonomy" id="2606439"/>
    <lineage>
        <taxon>Bacteria</taxon>
        <taxon>Pseudomonadati</taxon>
        <taxon>Nitrospirota</taxon>
        <taxon>Nitrospiria</taxon>
        <taxon>Candidatus Troglogloeales</taxon>
        <taxon>Candidatus Manganitrophaceae</taxon>
        <taxon>Candidatus Manganitrophus</taxon>
    </lineage>
</organism>
<comment type="subunit">
    <text evidence="7">Homohexamer; trimer of dimers.</text>
</comment>
<dbReference type="Pfam" id="PF01967">
    <property type="entry name" value="MoaC"/>
    <property type="match status" value="1"/>
</dbReference>
<keyword evidence="4 7" id="KW-0501">Molybdenum cofactor biosynthesis</keyword>
<dbReference type="SUPFAM" id="SSF55040">
    <property type="entry name" value="Molybdenum cofactor biosynthesis protein C, MoaC"/>
    <property type="match status" value="1"/>
</dbReference>
<dbReference type="AlphaFoldDB" id="A0A7X6DSR8"/>
<accession>A0A7X6DSR8</accession>
<feature type="active site" evidence="7">
    <location>
        <position position="134"/>
    </location>
</feature>
<feature type="binding site" evidence="7">
    <location>
        <begin position="77"/>
        <end position="79"/>
    </location>
    <ligand>
        <name>substrate</name>
    </ligand>
</feature>
<keyword evidence="10" id="KW-1185">Reference proteome</keyword>
<sequence length="169" mass="17820">MAETELTHFNQEGRARMVDVSGKADTHRTAVATGMVYMKPETLARIQAGQIAKGDVLAVAQVAGVMGAKRTPDLIPMCHPLLLTNVDIHFKIHPAENGGPAAVQINATVKTSGQTGVEMEAVTAVSVTALTIYDMCKAIDKGISFGQIGLLSKSGGKSGTYTRPEPFPK</sequence>
<dbReference type="InterPro" id="IPR002820">
    <property type="entry name" value="Mopterin_CF_biosynth-C_dom"/>
</dbReference>
<comment type="similarity">
    <text evidence="7">Belongs to the MoaC family.</text>
</comment>
<dbReference type="NCBIfam" id="NF006870">
    <property type="entry name" value="PRK09364.1"/>
    <property type="match status" value="1"/>
</dbReference>
<dbReference type="HAMAP" id="MF_01224_B">
    <property type="entry name" value="MoaC_B"/>
    <property type="match status" value="1"/>
</dbReference>
<reference evidence="9 10" key="1">
    <citation type="journal article" date="2020" name="Nature">
        <title>Bacterial chemolithoautotrophy via manganese oxidation.</title>
        <authorList>
            <person name="Yu H."/>
            <person name="Leadbetter J.R."/>
        </authorList>
    </citation>
    <scope>NUCLEOTIDE SEQUENCE [LARGE SCALE GENOMIC DNA]</scope>
    <source>
        <strain evidence="9 10">Mn-1</strain>
    </source>
</reference>
<dbReference type="GO" id="GO:0061799">
    <property type="term" value="F:cyclic pyranopterin monophosphate synthase activity"/>
    <property type="evidence" value="ECO:0007669"/>
    <property type="project" value="UniProtKB-UniRule"/>
</dbReference>